<name>A0A9Q0XP90_9SAUR</name>
<dbReference type="AlphaFoldDB" id="A0A9Q0XP90"/>
<feature type="compositionally biased region" description="Basic residues" evidence="1">
    <location>
        <begin position="201"/>
        <end position="212"/>
    </location>
</feature>
<dbReference type="EMBL" id="JAPFRF010000010">
    <property type="protein sequence ID" value="KAJ7319875.1"/>
    <property type="molecule type" value="Genomic_DNA"/>
</dbReference>
<evidence type="ECO:0000256" key="1">
    <source>
        <dbReference type="SAM" id="MobiDB-lite"/>
    </source>
</evidence>
<evidence type="ECO:0000313" key="3">
    <source>
        <dbReference type="Proteomes" id="UP001142489"/>
    </source>
</evidence>
<accession>A0A9Q0XP90</accession>
<organism evidence="2 3">
    <name type="scientific">Phrynocephalus forsythii</name>
    <dbReference type="NCBI Taxonomy" id="171643"/>
    <lineage>
        <taxon>Eukaryota</taxon>
        <taxon>Metazoa</taxon>
        <taxon>Chordata</taxon>
        <taxon>Craniata</taxon>
        <taxon>Vertebrata</taxon>
        <taxon>Euteleostomi</taxon>
        <taxon>Lepidosauria</taxon>
        <taxon>Squamata</taxon>
        <taxon>Bifurcata</taxon>
        <taxon>Unidentata</taxon>
        <taxon>Episquamata</taxon>
        <taxon>Toxicofera</taxon>
        <taxon>Iguania</taxon>
        <taxon>Acrodonta</taxon>
        <taxon>Agamidae</taxon>
        <taxon>Agaminae</taxon>
        <taxon>Phrynocephalus</taxon>
    </lineage>
</organism>
<comment type="caution">
    <text evidence="2">The sequence shown here is derived from an EMBL/GenBank/DDBJ whole genome shotgun (WGS) entry which is preliminary data.</text>
</comment>
<feature type="region of interest" description="Disordered" evidence="1">
    <location>
        <begin position="1"/>
        <end position="277"/>
    </location>
</feature>
<feature type="compositionally biased region" description="Polar residues" evidence="1">
    <location>
        <begin position="83"/>
        <end position="95"/>
    </location>
</feature>
<feature type="non-terminal residue" evidence="2">
    <location>
        <position position="1"/>
    </location>
</feature>
<feature type="compositionally biased region" description="Low complexity" evidence="1">
    <location>
        <begin position="189"/>
        <end position="200"/>
    </location>
</feature>
<sequence length="512" mass="56061">MENAAAPSGSRPSPSGSLPSATTSASAMPKNTAKAPNKSGSKGDKRQKQQKPSETAPKTRGSKSSGRSKSSPRRAEPPLAETATLNTRSADNDQPPSLARDPLPSPRSTHSITLGIASTDLPPILQVEGSRPSTPGSDLSGLSEAPQTLPNMQNAASAKAASRRCTYSESLPSDVSSHQPSRSRRHSPSDSGDSTDPPSARRSRTTRARVRTSHRESSSDPMSPRCGHTHPASATRQRRASPHTDLPRKKKAKTKHIEVDSSDIDSSTPRHRLARRRQTRRHELLYLHPDYLDYQGYQDYEDSYSSDPSPPRGRRRHRRHARDLSPSPKRQRRARDFTDSEIPPPRERQPRARPTKSHCAQAAPQAAQPSKKRGDLPQTTTRVQPNIQPEQLPSSAAAPTNSTAPRESRSHHHRDHPAAQLPAPPAGHIASLGVEHLIINHDTYQTAKDRRRISRPPLDLTPTDNGFARAPAGLKRETDRSFDNLLVPQPTPPHHPTRLAPFLPCWAGITSD</sequence>
<feature type="compositionally biased region" description="Basic and acidic residues" evidence="1">
    <location>
        <begin position="334"/>
        <end position="350"/>
    </location>
</feature>
<keyword evidence="3" id="KW-1185">Reference proteome</keyword>
<feature type="compositionally biased region" description="Polar residues" evidence="1">
    <location>
        <begin position="377"/>
        <end position="392"/>
    </location>
</feature>
<feature type="region of interest" description="Disordered" evidence="1">
    <location>
        <begin position="298"/>
        <end position="425"/>
    </location>
</feature>
<feature type="compositionally biased region" description="Polar residues" evidence="1">
    <location>
        <begin position="165"/>
        <end position="175"/>
    </location>
</feature>
<gene>
    <name evidence="2" type="ORF">JRQ81_019386</name>
</gene>
<feature type="compositionally biased region" description="Low complexity" evidence="1">
    <location>
        <begin position="1"/>
        <end position="21"/>
    </location>
</feature>
<proteinExistence type="predicted"/>
<dbReference type="Proteomes" id="UP001142489">
    <property type="component" value="Unassembled WGS sequence"/>
</dbReference>
<feature type="compositionally biased region" description="Low complexity" evidence="1">
    <location>
        <begin position="393"/>
        <end position="405"/>
    </location>
</feature>
<evidence type="ECO:0000313" key="2">
    <source>
        <dbReference type="EMBL" id="KAJ7319875.1"/>
    </source>
</evidence>
<reference evidence="2" key="1">
    <citation type="journal article" date="2023" name="DNA Res.">
        <title>Chromosome-level genome assembly of Phrynocephalus forsythii using third-generation DNA sequencing and Hi-C analysis.</title>
        <authorList>
            <person name="Qi Y."/>
            <person name="Zhao W."/>
            <person name="Zhao Y."/>
            <person name="Niu C."/>
            <person name="Cao S."/>
            <person name="Zhang Y."/>
        </authorList>
    </citation>
    <scope>NUCLEOTIDE SEQUENCE</scope>
    <source>
        <tissue evidence="2">Muscle</tissue>
    </source>
</reference>
<feature type="compositionally biased region" description="Low complexity" evidence="1">
    <location>
        <begin position="360"/>
        <end position="369"/>
    </location>
</feature>
<feature type="compositionally biased region" description="Basic residues" evidence="1">
    <location>
        <begin position="312"/>
        <end position="321"/>
    </location>
</feature>
<feature type="region of interest" description="Disordered" evidence="1">
    <location>
        <begin position="448"/>
        <end position="467"/>
    </location>
</feature>
<feature type="compositionally biased region" description="Polar residues" evidence="1">
    <location>
        <begin position="145"/>
        <end position="156"/>
    </location>
</feature>
<protein>
    <submittedName>
        <fullName evidence="2">Uncharacterized protein</fullName>
    </submittedName>
</protein>